<dbReference type="PANTHER" id="PTHR48094:SF5">
    <property type="entry name" value="PROTEIN DJ-1 HOMOLOG"/>
    <property type="match status" value="1"/>
</dbReference>
<proteinExistence type="predicted"/>
<gene>
    <name evidence="2" type="ORF">HLQ16_07510</name>
</gene>
<comment type="caution">
    <text evidence="2">The sequence shown here is derived from an EMBL/GenBank/DDBJ whole genome shotgun (WGS) entry which is preliminary data.</text>
</comment>
<dbReference type="CDD" id="cd03135">
    <property type="entry name" value="GATase1_DJ-1"/>
    <property type="match status" value="1"/>
</dbReference>
<protein>
    <submittedName>
        <fullName evidence="2">DJ-1/PfpI family protein</fullName>
    </submittedName>
</protein>
<dbReference type="SUPFAM" id="SSF52317">
    <property type="entry name" value="Class I glutamine amidotransferase-like"/>
    <property type="match status" value="1"/>
</dbReference>
<dbReference type="InterPro" id="IPR002818">
    <property type="entry name" value="DJ-1/PfpI"/>
</dbReference>
<dbReference type="Proteomes" id="UP000531659">
    <property type="component" value="Unassembled WGS sequence"/>
</dbReference>
<dbReference type="GO" id="GO:0005737">
    <property type="term" value="C:cytoplasm"/>
    <property type="evidence" value="ECO:0007669"/>
    <property type="project" value="TreeGrafter"/>
</dbReference>
<dbReference type="EMBL" id="JABEYB010000005">
    <property type="protein sequence ID" value="NNU75775.1"/>
    <property type="molecule type" value="Genomic_DNA"/>
</dbReference>
<sequence>MKRVLLLLAKGFEVYEASVFTDVLGWNLIDGDRTTELISCGLNREIKSSFNLKVTTDLLINQVNVDDFEALAIPGGFEEYGFYEDAYQEEFLQLIREFHKKNKIIASICVGALPVGKSGILKGKKATTYNMKDGIRQNMLKEFEVNVVNEPLVIDDNIITCWNPSTAVDVAFKLLELLTSKEKSNYIKGIMGFKI</sequence>
<evidence type="ECO:0000313" key="2">
    <source>
        <dbReference type="EMBL" id="NNU75775.1"/>
    </source>
</evidence>
<evidence type="ECO:0000313" key="3">
    <source>
        <dbReference type="Proteomes" id="UP000531659"/>
    </source>
</evidence>
<dbReference type="InterPro" id="IPR029062">
    <property type="entry name" value="Class_I_gatase-like"/>
</dbReference>
<dbReference type="Pfam" id="PF01965">
    <property type="entry name" value="DJ-1_PfpI"/>
    <property type="match status" value="1"/>
</dbReference>
<accession>A0A7Y3SVB6</accession>
<dbReference type="RefSeq" id="WP_171296544.1">
    <property type="nucleotide sequence ID" value="NZ_CP087098.1"/>
</dbReference>
<dbReference type="PANTHER" id="PTHR48094">
    <property type="entry name" value="PROTEIN/NUCLEIC ACID DEGLYCASE DJ-1-RELATED"/>
    <property type="match status" value="1"/>
</dbReference>
<name>A0A7Y3SVB6_9CLOT</name>
<dbReference type="AlphaFoldDB" id="A0A7Y3SVB6"/>
<evidence type="ECO:0000259" key="1">
    <source>
        <dbReference type="Pfam" id="PF01965"/>
    </source>
</evidence>
<reference evidence="2 3" key="1">
    <citation type="submission" date="2020-05" db="EMBL/GenBank/DDBJ databases">
        <title>Complete genome of Clostridium estertheticum subspecies estertheticum, isolated from Vacuum packed lamb meat from New Zealand imported to Switzerland.</title>
        <authorList>
            <person name="Wambui J."/>
            <person name="Stevens M.J.A."/>
            <person name="Stephan R."/>
        </authorList>
    </citation>
    <scope>NUCLEOTIDE SEQUENCE [LARGE SCALE GENOMIC DNA]</scope>
    <source>
        <strain evidence="2 3">CEST001</strain>
    </source>
</reference>
<feature type="domain" description="DJ-1/PfpI" evidence="1">
    <location>
        <begin position="2"/>
        <end position="176"/>
    </location>
</feature>
<dbReference type="InterPro" id="IPR050325">
    <property type="entry name" value="Prot/Nucl_acid_deglycase"/>
</dbReference>
<organism evidence="2 3">
    <name type="scientific">Clostridium estertheticum</name>
    <dbReference type="NCBI Taxonomy" id="238834"/>
    <lineage>
        <taxon>Bacteria</taxon>
        <taxon>Bacillati</taxon>
        <taxon>Bacillota</taxon>
        <taxon>Clostridia</taxon>
        <taxon>Eubacteriales</taxon>
        <taxon>Clostridiaceae</taxon>
        <taxon>Clostridium</taxon>
    </lineage>
</organism>
<dbReference type="Gene3D" id="3.40.50.880">
    <property type="match status" value="1"/>
</dbReference>